<proteinExistence type="predicted"/>
<dbReference type="PROSITE" id="PS50943">
    <property type="entry name" value="HTH_CROC1"/>
    <property type="match status" value="1"/>
</dbReference>
<comment type="caution">
    <text evidence="2">The sequence shown here is derived from an EMBL/GenBank/DDBJ whole genome shotgun (WGS) entry which is preliminary data.</text>
</comment>
<dbReference type="RefSeq" id="WP_119745626.1">
    <property type="nucleotide sequence ID" value="NZ_QZCG01000001.1"/>
</dbReference>
<accession>A0A418T8K7</accession>
<dbReference type="OrthoDB" id="9785973at2"/>
<dbReference type="Pfam" id="PF01381">
    <property type="entry name" value="HTH_3"/>
    <property type="match status" value="1"/>
</dbReference>
<dbReference type="Gene3D" id="1.10.260.40">
    <property type="entry name" value="lambda repressor-like DNA-binding domains"/>
    <property type="match status" value="1"/>
</dbReference>
<dbReference type="InterPro" id="IPR010982">
    <property type="entry name" value="Lambda_DNA-bd_dom_sf"/>
</dbReference>
<sequence>MQDEQHSFGQMLRDWRLRRRYSQLALALEAEISQRHLSFLESGRSNPSRDMILRLAEFLQMPLRDRNALLAAAGYVPAYRARGLTSPDMEQARTAIEGILTGHEPHPALAVDRCWTLCLANRAVAVLTEGAAPSLLAGEVNVLRLSLHPEGLARRIVNFREWRDHILARLAHDIDLTADPQLIDLHKELRAYPAPPGAAPRRKPVVATSEIAVPLVIRSREGPLAFLSTTTLFGTAVDITLADIVIESFFPADPQTAAAMVRLMAGP</sequence>
<dbReference type="Proteomes" id="UP000284202">
    <property type="component" value="Unassembled WGS sequence"/>
</dbReference>
<dbReference type="SUPFAM" id="SSF47413">
    <property type="entry name" value="lambda repressor-like DNA-binding domains"/>
    <property type="match status" value="1"/>
</dbReference>
<evidence type="ECO:0000313" key="3">
    <source>
        <dbReference type="Proteomes" id="UP000284202"/>
    </source>
</evidence>
<dbReference type="PANTHER" id="PTHR35010:SF4">
    <property type="entry name" value="BLL5781 PROTEIN"/>
    <property type="match status" value="1"/>
</dbReference>
<dbReference type="Gene3D" id="3.30.450.180">
    <property type="match status" value="1"/>
</dbReference>
<gene>
    <name evidence="2" type="ORF">D3P04_01535</name>
</gene>
<dbReference type="PANTHER" id="PTHR35010">
    <property type="entry name" value="BLL4672 PROTEIN-RELATED"/>
    <property type="match status" value="1"/>
</dbReference>
<dbReference type="SMART" id="SM00530">
    <property type="entry name" value="HTH_XRE"/>
    <property type="match status" value="1"/>
</dbReference>
<dbReference type="CDD" id="cd00093">
    <property type="entry name" value="HTH_XRE"/>
    <property type="match status" value="1"/>
</dbReference>
<keyword evidence="3" id="KW-1185">Reference proteome</keyword>
<dbReference type="AlphaFoldDB" id="A0A418T8K7"/>
<dbReference type="InterPro" id="IPR041413">
    <property type="entry name" value="MLTR_LBD"/>
</dbReference>
<evidence type="ECO:0000259" key="1">
    <source>
        <dbReference type="PROSITE" id="PS50943"/>
    </source>
</evidence>
<dbReference type="EMBL" id="QZCG01000001">
    <property type="protein sequence ID" value="RJE89565.1"/>
    <property type="molecule type" value="Genomic_DNA"/>
</dbReference>
<organism evidence="2 3">
    <name type="scientific">Paracoccus onubensis</name>
    <dbReference type="NCBI Taxonomy" id="1675788"/>
    <lineage>
        <taxon>Bacteria</taxon>
        <taxon>Pseudomonadati</taxon>
        <taxon>Pseudomonadota</taxon>
        <taxon>Alphaproteobacteria</taxon>
        <taxon>Rhodobacterales</taxon>
        <taxon>Paracoccaceae</taxon>
        <taxon>Paracoccus</taxon>
    </lineage>
</organism>
<dbReference type="GO" id="GO:0003677">
    <property type="term" value="F:DNA binding"/>
    <property type="evidence" value="ECO:0007669"/>
    <property type="project" value="InterPro"/>
</dbReference>
<feature type="domain" description="HTH cro/C1-type" evidence="1">
    <location>
        <begin position="12"/>
        <end position="66"/>
    </location>
</feature>
<evidence type="ECO:0000313" key="2">
    <source>
        <dbReference type="EMBL" id="RJE89565.1"/>
    </source>
</evidence>
<dbReference type="Pfam" id="PF17765">
    <property type="entry name" value="MLTR_LBD"/>
    <property type="match status" value="1"/>
</dbReference>
<name>A0A418T8K7_9RHOB</name>
<dbReference type="InterPro" id="IPR001387">
    <property type="entry name" value="Cro/C1-type_HTH"/>
</dbReference>
<protein>
    <submittedName>
        <fullName evidence="2">XRE family transcriptional regulator</fullName>
    </submittedName>
</protein>
<reference evidence="3" key="1">
    <citation type="submission" date="2018-09" db="EMBL/GenBank/DDBJ databases">
        <title>Acidovorax cavernicola nov. sp. isolated from Gruta de las Maravillas (Aracena, Spain).</title>
        <authorList>
            <person name="Jurado V."/>
            <person name="Gutierrez-Patricio S."/>
            <person name="Gonzalez-Pimentel J.L."/>
            <person name="Miller A.Z."/>
            <person name="Laiz L."/>
            <person name="Saiz-Jimenez C."/>
        </authorList>
    </citation>
    <scope>NUCLEOTIDE SEQUENCE [LARGE SCALE GENOMIC DNA]</scope>
    <source>
        <strain evidence="3">1011MAR3C25</strain>
    </source>
</reference>